<accession>A0A6J4VSL7</accession>
<name>A0A6J4VSL7_9BACT</name>
<reference evidence="1" key="1">
    <citation type="submission" date="2020-02" db="EMBL/GenBank/DDBJ databases">
        <authorList>
            <person name="Meier V. D."/>
        </authorList>
    </citation>
    <scope>NUCLEOTIDE SEQUENCE</scope>
    <source>
        <strain evidence="1">AVDCRST_MAG18</strain>
    </source>
</reference>
<evidence type="ECO:0000313" key="1">
    <source>
        <dbReference type="EMBL" id="CAA9586455.1"/>
    </source>
</evidence>
<organism evidence="1">
    <name type="scientific">uncultured Thermomicrobiales bacterium</name>
    <dbReference type="NCBI Taxonomy" id="1645740"/>
    <lineage>
        <taxon>Bacteria</taxon>
        <taxon>Pseudomonadati</taxon>
        <taxon>Thermomicrobiota</taxon>
        <taxon>Thermomicrobia</taxon>
        <taxon>Thermomicrobiales</taxon>
        <taxon>environmental samples</taxon>
    </lineage>
</organism>
<dbReference type="EMBL" id="CADCWN010000312">
    <property type="protein sequence ID" value="CAA9586455.1"/>
    <property type="molecule type" value="Genomic_DNA"/>
</dbReference>
<dbReference type="AlphaFoldDB" id="A0A6J4VSL7"/>
<gene>
    <name evidence="1" type="ORF">AVDCRST_MAG18-3929</name>
</gene>
<sequence length="47" mass="4735">MLLTLAASPVAGALVVFAALTPWPVPLIALVLVARVVVASSPPRASK</sequence>
<proteinExistence type="predicted"/>
<protein>
    <submittedName>
        <fullName evidence="1">Uncharacterized protein</fullName>
    </submittedName>
</protein>